<evidence type="ECO:0000313" key="8">
    <source>
        <dbReference type="EMBL" id="ETN44973.1"/>
    </source>
</evidence>
<keyword evidence="9" id="KW-1185">Reference proteome</keyword>
<dbReference type="PANTHER" id="PTHR21011:SF1">
    <property type="entry name" value="SMALL RIBOSOMAL SUBUNIT PROTEIN BS6M"/>
    <property type="match status" value="1"/>
</dbReference>
<evidence type="ECO:0000256" key="5">
    <source>
        <dbReference type="ARBA" id="ARBA00023274"/>
    </source>
</evidence>
<evidence type="ECO:0000313" key="9">
    <source>
        <dbReference type="Proteomes" id="UP000030752"/>
    </source>
</evidence>
<name>W2SAD1_CYPE1</name>
<dbReference type="STRING" id="1220924.W2SAD1"/>
<dbReference type="Pfam" id="PF01250">
    <property type="entry name" value="Ribosomal_S6"/>
    <property type="match status" value="1"/>
</dbReference>
<dbReference type="GO" id="GO:0006412">
    <property type="term" value="P:translation"/>
    <property type="evidence" value="ECO:0007669"/>
    <property type="project" value="InterPro"/>
</dbReference>
<dbReference type="EMBL" id="KB822713">
    <property type="protein sequence ID" value="ETN44973.1"/>
    <property type="molecule type" value="Genomic_DNA"/>
</dbReference>
<proteinExistence type="inferred from homology"/>
<dbReference type="AlphaFoldDB" id="W2SAD1"/>
<keyword evidence="4" id="KW-0496">Mitochondrion</keyword>
<dbReference type="Gene3D" id="3.30.70.60">
    <property type="match status" value="1"/>
</dbReference>
<dbReference type="HOGENOM" id="CLU_126331_1_1_1"/>
<dbReference type="GO" id="GO:0005763">
    <property type="term" value="C:mitochondrial small ribosomal subunit"/>
    <property type="evidence" value="ECO:0007669"/>
    <property type="project" value="TreeGrafter"/>
</dbReference>
<evidence type="ECO:0000256" key="4">
    <source>
        <dbReference type="ARBA" id="ARBA00023128"/>
    </source>
</evidence>
<dbReference type="NCBIfam" id="TIGR00166">
    <property type="entry name" value="S6"/>
    <property type="match status" value="1"/>
</dbReference>
<dbReference type="InterPro" id="IPR014717">
    <property type="entry name" value="Transl_elong_EF1B/ribsomal_bS6"/>
</dbReference>
<dbReference type="FunCoup" id="W2SAD1">
    <property type="interactions" value="208"/>
</dbReference>
<organism evidence="8 9">
    <name type="scientific">Cyphellophora europaea (strain CBS 101466)</name>
    <name type="common">Phialophora europaea</name>
    <dbReference type="NCBI Taxonomy" id="1220924"/>
    <lineage>
        <taxon>Eukaryota</taxon>
        <taxon>Fungi</taxon>
        <taxon>Dikarya</taxon>
        <taxon>Ascomycota</taxon>
        <taxon>Pezizomycotina</taxon>
        <taxon>Eurotiomycetes</taxon>
        <taxon>Chaetothyriomycetidae</taxon>
        <taxon>Chaetothyriales</taxon>
        <taxon>Cyphellophoraceae</taxon>
        <taxon>Cyphellophora</taxon>
    </lineage>
</organism>
<comment type="similarity">
    <text evidence="2">Belongs to the bacterial ribosomal protein bS6 family.</text>
</comment>
<accession>W2SAD1</accession>
<dbReference type="VEuPathDB" id="FungiDB:HMPREF1541_09849"/>
<keyword evidence="3 8" id="KW-0689">Ribosomal protein</keyword>
<dbReference type="InterPro" id="IPR035980">
    <property type="entry name" value="Ribosomal_bS6_sf"/>
</dbReference>
<dbReference type="InterPro" id="IPR000529">
    <property type="entry name" value="Ribosomal_bS6"/>
</dbReference>
<evidence type="ECO:0000256" key="7">
    <source>
        <dbReference type="ARBA" id="ARBA00037226"/>
    </source>
</evidence>
<comment type="subcellular location">
    <subcellularLocation>
        <location evidence="1">Mitochondrion</location>
    </subcellularLocation>
</comment>
<sequence>MPQSIFRPRGSLDKTTMLYELIAVVRPGNIAHIKEIATNTGRTILNSKGTIRSLTNWGQFDLPRPTTKHQTQHYTGHYFILQFDSSAAAQQEVKRTLALDPRMIRFSVVKMADKMGKQAGMEGIDGNDGVVRWGKESLLDSSLGLMTSRRAFGQGLR</sequence>
<dbReference type="CDD" id="cd15465">
    <property type="entry name" value="bS6_mito"/>
    <property type="match status" value="1"/>
</dbReference>
<dbReference type="Proteomes" id="UP000030752">
    <property type="component" value="Unassembled WGS sequence"/>
</dbReference>
<dbReference type="PANTHER" id="PTHR21011">
    <property type="entry name" value="MITOCHONDRIAL 28S RIBOSOMAL PROTEIN S6"/>
    <property type="match status" value="1"/>
</dbReference>
<reference evidence="8 9" key="1">
    <citation type="submission" date="2013-03" db="EMBL/GenBank/DDBJ databases">
        <title>The Genome Sequence of Phialophora europaea CBS 101466.</title>
        <authorList>
            <consortium name="The Broad Institute Genomics Platform"/>
            <person name="Cuomo C."/>
            <person name="de Hoog S."/>
            <person name="Gorbushina A."/>
            <person name="Walker B."/>
            <person name="Young S.K."/>
            <person name="Zeng Q."/>
            <person name="Gargeya S."/>
            <person name="Fitzgerald M."/>
            <person name="Haas B."/>
            <person name="Abouelleil A."/>
            <person name="Allen A.W."/>
            <person name="Alvarado L."/>
            <person name="Arachchi H.M."/>
            <person name="Berlin A.M."/>
            <person name="Chapman S.B."/>
            <person name="Gainer-Dewar J."/>
            <person name="Goldberg J."/>
            <person name="Griggs A."/>
            <person name="Gujja S."/>
            <person name="Hansen M."/>
            <person name="Howarth C."/>
            <person name="Imamovic A."/>
            <person name="Ireland A."/>
            <person name="Larimer J."/>
            <person name="McCowan C."/>
            <person name="Murphy C."/>
            <person name="Pearson M."/>
            <person name="Poon T.W."/>
            <person name="Priest M."/>
            <person name="Roberts A."/>
            <person name="Saif S."/>
            <person name="Shea T."/>
            <person name="Sisk P."/>
            <person name="Sykes S."/>
            <person name="Wortman J."/>
            <person name="Nusbaum C."/>
            <person name="Birren B."/>
        </authorList>
    </citation>
    <scope>NUCLEOTIDE SEQUENCE [LARGE SCALE GENOMIC DNA]</scope>
    <source>
        <strain evidence="8 9">CBS 101466</strain>
    </source>
</reference>
<keyword evidence="5" id="KW-0687">Ribonucleoprotein</keyword>
<dbReference type="GO" id="GO:0070181">
    <property type="term" value="F:small ribosomal subunit rRNA binding"/>
    <property type="evidence" value="ECO:0007669"/>
    <property type="project" value="TreeGrafter"/>
</dbReference>
<dbReference type="GO" id="GO:0003735">
    <property type="term" value="F:structural constituent of ribosome"/>
    <property type="evidence" value="ECO:0007669"/>
    <property type="project" value="InterPro"/>
</dbReference>
<dbReference type="InParanoid" id="W2SAD1"/>
<dbReference type="GeneID" id="19977188"/>
<dbReference type="OrthoDB" id="10259681at2759"/>
<dbReference type="RefSeq" id="XP_008712743.1">
    <property type="nucleotide sequence ID" value="XM_008714521.1"/>
</dbReference>
<evidence type="ECO:0000256" key="1">
    <source>
        <dbReference type="ARBA" id="ARBA00004173"/>
    </source>
</evidence>
<gene>
    <name evidence="8" type="ORF">HMPREF1541_09849</name>
</gene>
<dbReference type="FunFam" id="3.30.70.60:FF:000007">
    <property type="entry name" value="37S ribosomal protein Mrp17"/>
    <property type="match status" value="1"/>
</dbReference>
<protein>
    <recommendedName>
        <fullName evidence="6">Small ribosomal subunit protein bS6m</fullName>
    </recommendedName>
</protein>
<evidence type="ECO:0000256" key="6">
    <source>
        <dbReference type="ARBA" id="ARBA00035170"/>
    </source>
</evidence>
<dbReference type="SUPFAM" id="SSF54995">
    <property type="entry name" value="Ribosomal protein S6"/>
    <property type="match status" value="1"/>
</dbReference>
<evidence type="ECO:0000256" key="2">
    <source>
        <dbReference type="ARBA" id="ARBA00009512"/>
    </source>
</evidence>
<dbReference type="eggNOG" id="KOG4708">
    <property type="taxonomic scope" value="Eukaryota"/>
</dbReference>
<comment type="function">
    <text evidence="7">Component of the mitochondrial ribosome (mitoribosome), a dedicated translation machinery responsible for the synthesis of mitochondrial genome-encoded proteins, including at least some of the essential transmembrane subunits of the mitochondrial respiratory chain. The mitoribosomes are attached to the mitochondrial inner membrane and translation products are cotranslationally integrated into the membrane.</text>
</comment>
<evidence type="ECO:0000256" key="3">
    <source>
        <dbReference type="ARBA" id="ARBA00022980"/>
    </source>
</evidence>